<dbReference type="SUPFAM" id="SSF50341">
    <property type="entry name" value="CheW-like"/>
    <property type="match status" value="1"/>
</dbReference>
<organism evidence="5 6">
    <name type="scientific">Brumicola pallidula DSM 14239 = ACAM 615</name>
    <dbReference type="NCBI Taxonomy" id="1121922"/>
    <lineage>
        <taxon>Bacteria</taxon>
        <taxon>Pseudomonadati</taxon>
        <taxon>Pseudomonadota</taxon>
        <taxon>Gammaproteobacteria</taxon>
        <taxon>Alteromonadales</taxon>
        <taxon>Alteromonadaceae</taxon>
        <taxon>Brumicola</taxon>
    </lineage>
</organism>
<dbReference type="OrthoDB" id="9790406at2"/>
<dbReference type="PANTHER" id="PTHR22617">
    <property type="entry name" value="CHEMOTAXIS SENSOR HISTIDINE KINASE-RELATED"/>
    <property type="match status" value="1"/>
</dbReference>
<name>K6ZHX8_9ALTE</name>
<dbReference type="RefSeq" id="WP_006010721.1">
    <property type="nucleotide sequence ID" value="NZ_AUAV01000015.1"/>
</dbReference>
<dbReference type="GO" id="GO:0005829">
    <property type="term" value="C:cytosol"/>
    <property type="evidence" value="ECO:0007669"/>
    <property type="project" value="TreeGrafter"/>
</dbReference>
<gene>
    <name evidence="5" type="primary">cheW</name>
    <name evidence="5" type="ORF">GPAL_1634</name>
</gene>
<dbReference type="EMBL" id="BAEQ01000024">
    <property type="protein sequence ID" value="GAC28498.1"/>
    <property type="molecule type" value="Genomic_DNA"/>
</dbReference>
<protein>
    <recommendedName>
        <fullName evidence="2">Chemotaxis protein CheW</fullName>
    </recommendedName>
</protein>
<evidence type="ECO:0000313" key="6">
    <source>
        <dbReference type="Proteomes" id="UP000006251"/>
    </source>
</evidence>
<dbReference type="InterPro" id="IPR002545">
    <property type="entry name" value="CheW-lke_dom"/>
</dbReference>
<evidence type="ECO:0000256" key="2">
    <source>
        <dbReference type="ARBA" id="ARBA00021483"/>
    </source>
</evidence>
<reference evidence="6" key="1">
    <citation type="journal article" date="2014" name="Environ. Microbiol.">
        <title>Comparative genomics of the marine bacterial genus Glaciecola reveals the high degree of genomic diversity and genomic characteristic for cold adaptation.</title>
        <authorList>
            <person name="Qin Q.L."/>
            <person name="Xie B.B."/>
            <person name="Yu Y."/>
            <person name="Shu Y.L."/>
            <person name="Rong J.C."/>
            <person name="Zhang Y.J."/>
            <person name="Zhao D.L."/>
            <person name="Chen X.L."/>
            <person name="Zhang X.Y."/>
            <person name="Chen B."/>
            <person name="Zhou B.C."/>
            <person name="Zhang Y.Z."/>
        </authorList>
    </citation>
    <scope>NUCLEOTIDE SEQUENCE [LARGE SCALE GENOMIC DNA]</scope>
    <source>
        <strain evidence="6">ACAM 615</strain>
    </source>
</reference>
<dbReference type="AlphaFoldDB" id="K6ZHX8"/>
<comment type="subcellular location">
    <subcellularLocation>
        <location evidence="1">Cytoplasm</location>
    </subcellularLocation>
</comment>
<dbReference type="SMART" id="SM00260">
    <property type="entry name" value="CheW"/>
    <property type="match status" value="1"/>
</dbReference>
<dbReference type="InterPro" id="IPR039315">
    <property type="entry name" value="CheW"/>
</dbReference>
<dbReference type="Gene3D" id="2.40.50.180">
    <property type="entry name" value="CheA-289, Domain 4"/>
    <property type="match status" value="1"/>
</dbReference>
<feature type="domain" description="CheW-like" evidence="4">
    <location>
        <begin position="27"/>
        <end position="171"/>
    </location>
</feature>
<evidence type="ECO:0000256" key="3">
    <source>
        <dbReference type="ARBA" id="ARBA00022490"/>
    </source>
</evidence>
<keyword evidence="6" id="KW-1185">Reference proteome</keyword>
<dbReference type="PANTHER" id="PTHR22617:SF45">
    <property type="entry name" value="CHEMOTAXIS PROTEIN CHEW"/>
    <property type="match status" value="1"/>
</dbReference>
<keyword evidence="3" id="KW-0963">Cytoplasm</keyword>
<dbReference type="PROSITE" id="PS50851">
    <property type="entry name" value="CHEW"/>
    <property type="match status" value="1"/>
</dbReference>
<dbReference type="GO" id="GO:0006935">
    <property type="term" value="P:chemotaxis"/>
    <property type="evidence" value="ECO:0007669"/>
    <property type="project" value="InterPro"/>
</dbReference>
<proteinExistence type="predicted"/>
<dbReference type="InterPro" id="IPR036061">
    <property type="entry name" value="CheW-like_dom_sf"/>
</dbReference>
<evidence type="ECO:0000313" key="5">
    <source>
        <dbReference type="EMBL" id="GAC28498.1"/>
    </source>
</evidence>
<dbReference type="GO" id="GO:0007165">
    <property type="term" value="P:signal transduction"/>
    <property type="evidence" value="ECO:0007669"/>
    <property type="project" value="InterPro"/>
</dbReference>
<dbReference type="Proteomes" id="UP000006251">
    <property type="component" value="Unassembled WGS sequence"/>
</dbReference>
<dbReference type="Pfam" id="PF01584">
    <property type="entry name" value="CheW"/>
    <property type="match status" value="1"/>
</dbReference>
<comment type="caution">
    <text evidence="5">The sequence shown here is derived from an EMBL/GenBank/DDBJ whole genome shotgun (WGS) entry which is preliminary data.</text>
</comment>
<evidence type="ECO:0000256" key="1">
    <source>
        <dbReference type="ARBA" id="ARBA00004496"/>
    </source>
</evidence>
<accession>K6ZHX8</accession>
<sequence length="174" mass="19257">MDIQALAKDIPEQGEYSLEGIDFITSGKQYLTFLLGEEQYAVDILCVEEIRSWEQPTVIPNAPKYVKGVINMRGIIVPIIDLRLKFNIGQATYSDITVVIVLTVEIEDQSRTIGFVVDAVSDVLNAEDNEIKNSPYFGGCVPQSCIDGLINVGAKVVTLLNVETLQLIEKHKVD</sequence>
<dbReference type="STRING" id="1121922.GCA_000428905_02884"/>
<evidence type="ECO:0000259" key="4">
    <source>
        <dbReference type="PROSITE" id="PS50851"/>
    </source>
</evidence>
<dbReference type="Gene3D" id="2.30.30.40">
    <property type="entry name" value="SH3 Domains"/>
    <property type="match status" value="1"/>
</dbReference>